<evidence type="ECO:0000313" key="3">
    <source>
        <dbReference type="Proteomes" id="UP000199041"/>
    </source>
</evidence>
<keyword evidence="1" id="KW-0812">Transmembrane</keyword>
<organism evidence="2 3">
    <name type="scientific">Arachidicoccus rhizosphaerae</name>
    <dbReference type="NCBI Taxonomy" id="551991"/>
    <lineage>
        <taxon>Bacteria</taxon>
        <taxon>Pseudomonadati</taxon>
        <taxon>Bacteroidota</taxon>
        <taxon>Chitinophagia</taxon>
        <taxon>Chitinophagales</taxon>
        <taxon>Chitinophagaceae</taxon>
        <taxon>Arachidicoccus</taxon>
    </lineage>
</organism>
<name>A0A1H3VL43_9BACT</name>
<evidence type="ECO:0000256" key="1">
    <source>
        <dbReference type="SAM" id="Phobius"/>
    </source>
</evidence>
<gene>
    <name evidence="2" type="ORF">SAMN05192529_101245</name>
</gene>
<dbReference type="Proteomes" id="UP000199041">
    <property type="component" value="Unassembled WGS sequence"/>
</dbReference>
<dbReference type="EMBL" id="FNQY01000001">
    <property type="protein sequence ID" value="SDZ75459.1"/>
    <property type="molecule type" value="Genomic_DNA"/>
</dbReference>
<keyword evidence="1" id="KW-0472">Membrane</keyword>
<feature type="transmembrane region" description="Helical" evidence="1">
    <location>
        <begin position="112"/>
        <end position="131"/>
    </location>
</feature>
<reference evidence="2 3" key="1">
    <citation type="submission" date="2016-10" db="EMBL/GenBank/DDBJ databases">
        <authorList>
            <person name="de Groot N.N."/>
        </authorList>
    </citation>
    <scope>NUCLEOTIDE SEQUENCE [LARGE SCALE GENOMIC DNA]</scope>
    <source>
        <strain evidence="2 3">Vu-144</strain>
    </source>
</reference>
<feature type="transmembrane region" description="Helical" evidence="1">
    <location>
        <begin position="66"/>
        <end position="85"/>
    </location>
</feature>
<accession>A0A1H3VL43</accession>
<sequence length="137" mass="16242">MKILDLFCVSIYAHYNKMKQKGRSVIPWFETCCVIALSLAITALVFTKLILSKYKNLMLFDNENTFLISFLSFCICIFFIVKRYFFNKDKHLKALEMFYGTYSDKQRNRCSFISLSILVFLPLFIYLFLYLQAVNII</sequence>
<dbReference type="AlphaFoldDB" id="A0A1H3VL43"/>
<dbReference type="STRING" id="551991.SAMN05192529_101245"/>
<feature type="transmembrane region" description="Helical" evidence="1">
    <location>
        <begin position="25"/>
        <end position="46"/>
    </location>
</feature>
<protein>
    <submittedName>
        <fullName evidence="2">Uncharacterized protein</fullName>
    </submittedName>
</protein>
<evidence type="ECO:0000313" key="2">
    <source>
        <dbReference type="EMBL" id="SDZ75459.1"/>
    </source>
</evidence>
<proteinExistence type="predicted"/>
<keyword evidence="3" id="KW-1185">Reference proteome</keyword>
<keyword evidence="1" id="KW-1133">Transmembrane helix</keyword>